<keyword evidence="6 8" id="KW-1015">Disulfide bond</keyword>
<accession>A0A8S4G8H0</accession>
<keyword evidence="7" id="KW-0687">Ribonucleoprotein</keyword>
<dbReference type="Pfam" id="PF14955">
    <property type="entry name" value="MRP-S24"/>
    <property type="match status" value="1"/>
</dbReference>
<dbReference type="PROSITE" id="PS50068">
    <property type="entry name" value="LDLRA_2"/>
    <property type="match status" value="3"/>
</dbReference>
<organism evidence="9 10">
    <name type="scientific">Plutella xylostella</name>
    <name type="common">Diamondback moth</name>
    <name type="synonym">Plutella maculipennis</name>
    <dbReference type="NCBI Taxonomy" id="51655"/>
    <lineage>
        <taxon>Eukaryota</taxon>
        <taxon>Metazoa</taxon>
        <taxon>Ecdysozoa</taxon>
        <taxon>Arthropoda</taxon>
        <taxon>Hexapoda</taxon>
        <taxon>Insecta</taxon>
        <taxon>Pterygota</taxon>
        <taxon>Neoptera</taxon>
        <taxon>Endopterygota</taxon>
        <taxon>Lepidoptera</taxon>
        <taxon>Glossata</taxon>
        <taxon>Ditrysia</taxon>
        <taxon>Yponomeutoidea</taxon>
        <taxon>Plutellidae</taxon>
        <taxon>Plutella</taxon>
    </lineage>
</organism>
<dbReference type="PANTHER" id="PTHR21244:SF1">
    <property type="entry name" value="SMALL RIBOSOMAL SUBUNIT PROTEIN US3M"/>
    <property type="match status" value="1"/>
</dbReference>
<keyword evidence="4" id="KW-0689">Ribosomal protein</keyword>
<dbReference type="Proteomes" id="UP000653454">
    <property type="component" value="Unassembled WGS sequence"/>
</dbReference>
<feature type="disulfide bond" evidence="8">
    <location>
        <begin position="346"/>
        <end position="361"/>
    </location>
</feature>
<feature type="disulfide bond" evidence="8">
    <location>
        <begin position="528"/>
        <end position="543"/>
    </location>
</feature>
<evidence type="ECO:0000256" key="8">
    <source>
        <dbReference type="PROSITE-ProRule" id="PRU00124"/>
    </source>
</evidence>
<dbReference type="PANTHER" id="PTHR21244">
    <property type="entry name" value="MITOCHONDRIAL 28S RIBOSOMAL PROTEIN S24"/>
    <property type="match status" value="1"/>
</dbReference>
<dbReference type="GO" id="GO:0006412">
    <property type="term" value="P:translation"/>
    <property type="evidence" value="ECO:0007669"/>
    <property type="project" value="TreeGrafter"/>
</dbReference>
<feature type="disulfide bond" evidence="8">
    <location>
        <begin position="156"/>
        <end position="171"/>
    </location>
</feature>
<evidence type="ECO:0000256" key="4">
    <source>
        <dbReference type="ARBA" id="ARBA00022980"/>
    </source>
</evidence>
<sequence>MRFSYAGYMLSIIIVNNMINVCNGDSNTLQKSLSDEIYKSIDVLAWRAAQDDSMKESIKTSIKEAFDKMGPQEKANEAKIMEAIDELSALYAAILKENSDSPAGNRRFNDDHGAVEDDDDDCGCDCLSQKTCSKITALNTFTCMSGQHDIALTMLCDGTYDCGDGSDEERCAQTALKKLQKTKLVIAAAKKPKFTSCFDHDGPIDGTSNAFSSFVSRQIDIMKSLETTPAGLYKDRIASEKVAKEAVVAVSFVASTLNRSICSEKSILDLQDQGLPMTLSATFASEEDLFASGFTKCSCINGTCIATKKCAKTCRQICRNEYTLSQWPCSPVEDTGHASVPLDLVCDGKLDCWDESDEADCREGENMEKFKAITELTNTLEIIKKKIQSAEYSPVKPFIISLGSNLSHLLKLNMAIDVDTARIKTTRDNIFQSLSKAYSVMANEKASAAVDVYDFLEDIGQRVIRALKRTYTGNARVIQPGQCFCRETLCGVRNCTEECSLSCSADSELNRFHCSAAREVSLPLDAICDGKTDCPNAADEMNCNKEICQKLHFIKLREEITNISNKLAELALGEYLKSWQSESNLLQSPQAPSWCAVLASQLHTSPALCRVVSGKYRITKKRDKPLTYEMANPPHFIAHRKSWNSWNTSSLKDGLRRSETAVEDEFIRRFMSGTWHGLMCSEVIIKRQFNHIRVAAIMRRAVSPTKMYFLLGYTEELLANWLQCPVTLELQTVDSFKDVVFKYI</sequence>
<comment type="caution">
    <text evidence="9">The sequence shown here is derived from an EMBL/GenBank/DDBJ whole genome shotgun (WGS) entry which is preliminary data.</text>
</comment>
<evidence type="ECO:0000256" key="2">
    <source>
        <dbReference type="ARBA" id="ARBA00010761"/>
    </source>
</evidence>
<evidence type="ECO:0000313" key="10">
    <source>
        <dbReference type="Proteomes" id="UP000653454"/>
    </source>
</evidence>
<gene>
    <name evidence="9" type="ORF">PLXY2_LOCUS14208</name>
</gene>
<dbReference type="PRINTS" id="PR00261">
    <property type="entry name" value="LDLRECEPTOR"/>
</dbReference>
<dbReference type="GO" id="GO:0005840">
    <property type="term" value="C:ribosome"/>
    <property type="evidence" value="ECO:0007669"/>
    <property type="project" value="UniProtKB-KW"/>
</dbReference>
<comment type="subcellular location">
    <subcellularLocation>
        <location evidence="1">Mitochondrion</location>
    </subcellularLocation>
</comment>
<comment type="similarity">
    <text evidence="2">Belongs to the universal ribosomal protein uS3 family.</text>
</comment>
<dbReference type="CDD" id="cd00112">
    <property type="entry name" value="LDLa"/>
    <property type="match status" value="3"/>
</dbReference>
<evidence type="ECO:0000256" key="3">
    <source>
        <dbReference type="ARBA" id="ARBA00022946"/>
    </source>
</evidence>
<dbReference type="GO" id="GO:1990904">
    <property type="term" value="C:ribonucleoprotein complex"/>
    <property type="evidence" value="ECO:0007669"/>
    <property type="project" value="UniProtKB-KW"/>
</dbReference>
<dbReference type="InterPro" id="IPR026146">
    <property type="entry name" value="Ribosomal_uS3m"/>
</dbReference>
<evidence type="ECO:0000313" key="9">
    <source>
        <dbReference type="EMBL" id="CAG9135971.1"/>
    </source>
</evidence>
<dbReference type="Gene3D" id="4.10.400.10">
    <property type="entry name" value="Low-density Lipoprotein Receptor"/>
    <property type="match status" value="3"/>
</dbReference>
<dbReference type="EMBL" id="CAJHNJ030000120">
    <property type="protein sequence ID" value="CAG9135971.1"/>
    <property type="molecule type" value="Genomic_DNA"/>
</dbReference>
<dbReference type="InterPro" id="IPR002172">
    <property type="entry name" value="LDrepeatLR_classA_rpt"/>
</dbReference>
<dbReference type="GO" id="GO:0005739">
    <property type="term" value="C:mitochondrion"/>
    <property type="evidence" value="ECO:0007669"/>
    <property type="project" value="UniProtKB-SubCell"/>
</dbReference>
<dbReference type="SMART" id="SM00192">
    <property type="entry name" value="LDLa"/>
    <property type="match status" value="3"/>
</dbReference>
<evidence type="ECO:0000256" key="5">
    <source>
        <dbReference type="ARBA" id="ARBA00023128"/>
    </source>
</evidence>
<keyword evidence="3" id="KW-0809">Transit peptide</keyword>
<dbReference type="InterPro" id="IPR036055">
    <property type="entry name" value="LDL_receptor-like_sf"/>
</dbReference>
<protein>
    <submittedName>
        <fullName evidence="9">(diamondback moth) hypothetical protein</fullName>
    </submittedName>
</protein>
<evidence type="ECO:0000256" key="6">
    <source>
        <dbReference type="ARBA" id="ARBA00023157"/>
    </source>
</evidence>
<keyword evidence="10" id="KW-1185">Reference proteome</keyword>
<evidence type="ECO:0000256" key="1">
    <source>
        <dbReference type="ARBA" id="ARBA00004173"/>
    </source>
</evidence>
<reference evidence="9" key="1">
    <citation type="submission" date="2020-11" db="EMBL/GenBank/DDBJ databases">
        <authorList>
            <person name="Whiteford S."/>
        </authorList>
    </citation>
    <scope>NUCLEOTIDE SEQUENCE</scope>
</reference>
<keyword evidence="5" id="KW-0496">Mitochondrion</keyword>
<proteinExistence type="inferred from homology"/>
<dbReference type="SUPFAM" id="SSF57424">
    <property type="entry name" value="LDL receptor-like module"/>
    <property type="match status" value="3"/>
</dbReference>
<evidence type="ECO:0000256" key="7">
    <source>
        <dbReference type="ARBA" id="ARBA00023274"/>
    </source>
</evidence>
<comment type="caution">
    <text evidence="8">Lacks conserved residue(s) required for the propagation of feature annotation.</text>
</comment>
<dbReference type="Pfam" id="PF00057">
    <property type="entry name" value="Ldl_recept_a"/>
    <property type="match status" value="1"/>
</dbReference>
<name>A0A8S4G8H0_PLUXY</name>
<dbReference type="AlphaFoldDB" id="A0A8S4G8H0"/>